<keyword evidence="1" id="KW-0472">Membrane</keyword>
<evidence type="ECO:0000313" key="3">
    <source>
        <dbReference type="Proteomes" id="UP000317316"/>
    </source>
</evidence>
<organism evidence="2 3">
    <name type="scientific">Psychrobacillus lasiicapitis</name>
    <dbReference type="NCBI Taxonomy" id="1636719"/>
    <lineage>
        <taxon>Bacteria</taxon>
        <taxon>Bacillati</taxon>
        <taxon>Bacillota</taxon>
        <taxon>Bacilli</taxon>
        <taxon>Bacillales</taxon>
        <taxon>Bacillaceae</taxon>
        <taxon>Psychrobacillus</taxon>
    </lineage>
</organism>
<keyword evidence="1" id="KW-0812">Transmembrane</keyword>
<keyword evidence="1" id="KW-1133">Transmembrane helix</keyword>
<reference evidence="2 3" key="1">
    <citation type="submission" date="2019-05" db="EMBL/GenBank/DDBJ databases">
        <title>Psychrobacillus vulpis sp. nov., a new species isolated from feces of a red fox that inhabits in The Tablas de Daimiel Natural Park, Albacete, Spain.</title>
        <authorList>
            <person name="Rodriguez M."/>
            <person name="Reina J.C."/>
            <person name="Bejar V."/>
            <person name="Llamas I."/>
        </authorList>
    </citation>
    <scope>NUCLEOTIDE SEQUENCE [LARGE SCALE GENOMIC DNA]</scope>
    <source>
        <strain evidence="2 3">NEAU-3TGS17</strain>
    </source>
</reference>
<keyword evidence="3" id="KW-1185">Reference proteome</keyword>
<dbReference type="Proteomes" id="UP000317316">
    <property type="component" value="Unassembled WGS sequence"/>
</dbReference>
<sequence length="55" mass="6568">MGEMIYQIIVWGLIILFVISFTLFIRRLLLNQQAQKIQLKEIEMKLDKLMKLMNG</sequence>
<gene>
    <name evidence="2" type="ORF">FG382_00295</name>
</gene>
<evidence type="ECO:0000313" key="2">
    <source>
        <dbReference type="EMBL" id="TQR17135.1"/>
    </source>
</evidence>
<evidence type="ECO:0000256" key="1">
    <source>
        <dbReference type="SAM" id="Phobius"/>
    </source>
</evidence>
<dbReference type="OrthoDB" id="2943972at2"/>
<accession>A0A544TI53</accession>
<proteinExistence type="predicted"/>
<dbReference type="Pfam" id="PF13314">
    <property type="entry name" value="DUF4083"/>
    <property type="match status" value="1"/>
</dbReference>
<comment type="caution">
    <text evidence="2">The sequence shown here is derived from an EMBL/GenBank/DDBJ whole genome shotgun (WGS) entry which is preliminary data.</text>
</comment>
<dbReference type="InterPro" id="IPR025143">
    <property type="entry name" value="DUF4083"/>
</dbReference>
<dbReference type="AlphaFoldDB" id="A0A544TI53"/>
<name>A0A544TI53_9BACI</name>
<protein>
    <submittedName>
        <fullName evidence="2">DUF4083 domain-containing protein</fullName>
    </submittedName>
</protein>
<feature type="transmembrane region" description="Helical" evidence="1">
    <location>
        <begin position="6"/>
        <end position="25"/>
    </location>
</feature>
<dbReference type="EMBL" id="VDGH01000001">
    <property type="protein sequence ID" value="TQR17135.1"/>
    <property type="molecule type" value="Genomic_DNA"/>
</dbReference>